<evidence type="ECO:0000259" key="8">
    <source>
        <dbReference type="Pfam" id="PF08439"/>
    </source>
</evidence>
<dbReference type="GO" id="GO:0046872">
    <property type="term" value="F:metal ion binding"/>
    <property type="evidence" value="ECO:0007669"/>
    <property type="project" value="UniProtKB-UniRule"/>
</dbReference>
<dbReference type="Pfam" id="PF08439">
    <property type="entry name" value="Peptidase_M3_N"/>
    <property type="match status" value="1"/>
</dbReference>
<dbReference type="PANTHER" id="PTHR34217">
    <property type="entry name" value="METAL-DEPENDENT CARBOXYPEPTIDASE"/>
    <property type="match status" value="1"/>
</dbReference>
<accession>A0A7H1MLG6</accession>
<proteinExistence type="inferred from homology"/>
<keyword evidence="1 6" id="KW-0645">Protease</keyword>
<evidence type="ECO:0000313" key="9">
    <source>
        <dbReference type="EMBL" id="QNT64302.1"/>
    </source>
</evidence>
<evidence type="ECO:0000256" key="6">
    <source>
        <dbReference type="RuleBase" id="RU003435"/>
    </source>
</evidence>
<protein>
    <submittedName>
        <fullName evidence="9">M3 family oligoendopeptidase</fullName>
    </submittedName>
</protein>
<keyword evidence="3 6" id="KW-0378">Hydrolase</keyword>
<evidence type="ECO:0000256" key="3">
    <source>
        <dbReference type="ARBA" id="ARBA00022801"/>
    </source>
</evidence>
<keyword evidence="10" id="KW-1185">Reference proteome</keyword>
<dbReference type="GO" id="GO:0006508">
    <property type="term" value="P:proteolysis"/>
    <property type="evidence" value="ECO:0007669"/>
    <property type="project" value="UniProtKB-KW"/>
</dbReference>
<dbReference type="CDD" id="cd09607">
    <property type="entry name" value="M3B_PepF"/>
    <property type="match status" value="1"/>
</dbReference>
<dbReference type="PANTHER" id="PTHR34217:SF1">
    <property type="entry name" value="CARBOXYPEPTIDASE 1"/>
    <property type="match status" value="1"/>
</dbReference>
<feature type="domain" description="Oligopeptidase F N-terminal" evidence="8">
    <location>
        <begin position="111"/>
        <end position="176"/>
    </location>
</feature>
<feature type="domain" description="Peptidase M3A/M3B catalytic" evidence="7">
    <location>
        <begin position="338"/>
        <end position="578"/>
    </location>
</feature>
<dbReference type="Gene3D" id="1.20.140.70">
    <property type="entry name" value="Oligopeptidase f, N-terminal domain"/>
    <property type="match status" value="1"/>
</dbReference>
<evidence type="ECO:0000256" key="5">
    <source>
        <dbReference type="ARBA" id="ARBA00023049"/>
    </source>
</evidence>
<dbReference type="InterPro" id="IPR001567">
    <property type="entry name" value="Pept_M3A_M3B_dom"/>
</dbReference>
<keyword evidence="4 6" id="KW-0862">Zinc</keyword>
<dbReference type="RefSeq" id="WP_006846022.1">
    <property type="nucleotide sequence ID" value="NZ_CP026847.1"/>
</dbReference>
<dbReference type="EMBL" id="CP043431">
    <property type="protein sequence ID" value="QNT64302.1"/>
    <property type="molecule type" value="Genomic_DNA"/>
</dbReference>
<dbReference type="GO" id="GO:0004222">
    <property type="term" value="F:metalloendopeptidase activity"/>
    <property type="evidence" value="ECO:0007669"/>
    <property type="project" value="InterPro"/>
</dbReference>
<reference evidence="9 10" key="1">
    <citation type="submission" date="2019-08" db="EMBL/GenBank/DDBJ databases">
        <authorList>
            <person name="Chang H.C."/>
            <person name="Mun S.Y."/>
        </authorList>
    </citation>
    <scope>NUCLEOTIDE SEQUENCE [LARGE SCALE GENOMIC DNA]</scope>
    <source>
        <strain evidence="9 10">SK</strain>
    </source>
</reference>
<comment type="similarity">
    <text evidence="6">Belongs to the peptidase M3 family.</text>
</comment>
<dbReference type="Pfam" id="PF01432">
    <property type="entry name" value="Peptidase_M3"/>
    <property type="match status" value="1"/>
</dbReference>
<evidence type="ECO:0000313" key="10">
    <source>
        <dbReference type="Proteomes" id="UP000516446"/>
    </source>
</evidence>
<dbReference type="InterPro" id="IPR034006">
    <property type="entry name" value="M3B_PepF_2"/>
</dbReference>
<dbReference type="InterPro" id="IPR011977">
    <property type="entry name" value="Pept_M3B_clade3"/>
</dbReference>
<dbReference type="GO" id="GO:0004181">
    <property type="term" value="F:metallocarboxypeptidase activity"/>
    <property type="evidence" value="ECO:0007669"/>
    <property type="project" value="InterPro"/>
</dbReference>
<dbReference type="InterPro" id="IPR001333">
    <property type="entry name" value="Peptidase_M32_Taq"/>
</dbReference>
<evidence type="ECO:0000259" key="7">
    <source>
        <dbReference type="Pfam" id="PF01432"/>
    </source>
</evidence>
<dbReference type="Proteomes" id="UP000516446">
    <property type="component" value="Chromosome"/>
</dbReference>
<organism evidence="9 10">
    <name type="scientific">Weissella koreensis</name>
    <dbReference type="NCBI Taxonomy" id="165096"/>
    <lineage>
        <taxon>Bacteria</taxon>
        <taxon>Bacillati</taxon>
        <taxon>Bacillota</taxon>
        <taxon>Bacilli</taxon>
        <taxon>Lactobacillales</taxon>
        <taxon>Lactobacillaceae</taxon>
        <taxon>Weissella</taxon>
    </lineage>
</organism>
<dbReference type="AlphaFoldDB" id="A0A7H1MLG6"/>
<dbReference type="Gene3D" id="1.10.1370.20">
    <property type="entry name" value="Oligoendopeptidase f, C-terminal domain"/>
    <property type="match status" value="1"/>
</dbReference>
<evidence type="ECO:0000256" key="4">
    <source>
        <dbReference type="ARBA" id="ARBA00022833"/>
    </source>
</evidence>
<dbReference type="InterPro" id="IPR013647">
    <property type="entry name" value="OligopepF_N_dom"/>
</dbReference>
<dbReference type="SUPFAM" id="SSF55486">
    <property type="entry name" value="Metalloproteases ('zincins'), catalytic domain"/>
    <property type="match status" value="1"/>
</dbReference>
<name>A0A7H1MLG6_9LACO</name>
<evidence type="ECO:0000256" key="2">
    <source>
        <dbReference type="ARBA" id="ARBA00022723"/>
    </source>
</evidence>
<dbReference type="NCBIfam" id="TIGR02290">
    <property type="entry name" value="M3_fam_3"/>
    <property type="match status" value="1"/>
</dbReference>
<sequence>MTYSLNWNLETIFKGGVHGTEFNIKIETLRQQVIEFSTQVKQDKSDHKIEKMGELFGLYQEILSGYLTADLFVNAWSADDYTNSEFRPIQNQIDQLGTELAKPEKELQVFLAELTETEFENLLAQPELAELQFNLSEQRAKAQYLLDSKTEDLLDQLRLDSLMGWSQHYETLVAGLTLSFEDENGQQQTISAGQALNQIDGYPDAQVRRGIMQAYEKMWTKVEDLAADTLNHLAGARLTEQKARGYQDYMEEPLALNRMSAETLNNMWSVVDAHKDMFKPYFERRAQLMDIDKLGWQDQTAPLTHLGTYQLAPLSYDEAAKLIITNFGQYSSKMAQFAQNAFEKGWIEAEDRPGKQPGGWMESVPDINESRIFLTFTGSPNDAATIAHELGHGFHTSVLQDLPYLRNDYAMNVAETASTFAELIVNDANVQSAQSDAERVMLLDAKLANPVAMFLNIHARYLFENEFYQARQEGYVTASRLNQMMENAQKTAFRDSLSEWHPHFWASKLHFYADDVPFYNFPYTFGYLFSAGIYAWAKTQPNFEEAYISLLRDTAAMSTEELAQKHLGVDLTKPDFFEAGVSAIQADIDQYLDLSEPFI</sequence>
<keyword evidence="2 6" id="KW-0479">Metal-binding</keyword>
<dbReference type="InterPro" id="IPR042088">
    <property type="entry name" value="OligoPept_F_C"/>
</dbReference>
<gene>
    <name evidence="9" type="ORF">FY536_02960</name>
</gene>
<evidence type="ECO:0000256" key="1">
    <source>
        <dbReference type="ARBA" id="ARBA00022670"/>
    </source>
</evidence>
<comment type="cofactor">
    <cofactor evidence="6">
        <name>Zn(2+)</name>
        <dbReference type="ChEBI" id="CHEBI:29105"/>
    </cofactor>
    <text evidence="6">Binds 1 zinc ion.</text>
</comment>
<keyword evidence="5 6" id="KW-0482">Metalloprotease</keyword>